<protein>
    <recommendedName>
        <fullName evidence="2">PiggyBac transposable element-derived protein domain-containing protein</fullName>
    </recommendedName>
</protein>
<dbReference type="PANTHER" id="PTHR46599:SF3">
    <property type="entry name" value="PIGGYBAC TRANSPOSABLE ELEMENT-DERIVED PROTEIN 4"/>
    <property type="match status" value="1"/>
</dbReference>
<feature type="region of interest" description="Disordered" evidence="1">
    <location>
        <begin position="35"/>
        <end position="58"/>
    </location>
</feature>
<proteinExistence type="predicted"/>
<gene>
    <name evidence="3" type="ORF">MCOR_44347</name>
</gene>
<dbReference type="InterPro" id="IPR029526">
    <property type="entry name" value="PGBD"/>
</dbReference>
<dbReference type="Proteomes" id="UP000507470">
    <property type="component" value="Unassembled WGS sequence"/>
</dbReference>
<sequence>MSDSSDEEFEGFSQNEVDTAAQWYNQRLQQIGIGELDAVESENEFSDENEPLVDEDGDRPAEADGWHDNFNYYETGLPHLFLPCRNTGPTTVLEPNKEPVDFFSLLFTNAILQYIIQETDRYANKQIREHPDENKSSWVTPTAEEMKAFLGLCFLMGINVKPDIKSYWTTDVMLETRTLVYSGRINGTAHGLANRVVKTCIARANVIGQGYHIYMDNYFTSPTLFTDLFQHYNTAACGTVRLNRRELPKDIMKKNPEGVTIRGDMQFRQKEAVAAVVWKDKKYVNLISSIHDFSVGGVQRNVQQADGIFQ</sequence>
<dbReference type="AlphaFoldDB" id="A0A6J8DU12"/>
<dbReference type="PANTHER" id="PTHR46599">
    <property type="entry name" value="PIGGYBAC TRANSPOSABLE ELEMENT-DERIVED PROTEIN 4"/>
    <property type="match status" value="1"/>
</dbReference>
<feature type="compositionally biased region" description="Acidic residues" evidence="1">
    <location>
        <begin position="37"/>
        <end position="57"/>
    </location>
</feature>
<reference evidence="3 4" key="1">
    <citation type="submission" date="2020-06" db="EMBL/GenBank/DDBJ databases">
        <authorList>
            <person name="Li R."/>
            <person name="Bekaert M."/>
        </authorList>
    </citation>
    <scope>NUCLEOTIDE SEQUENCE [LARGE SCALE GENOMIC DNA]</scope>
    <source>
        <strain evidence="4">wild</strain>
    </source>
</reference>
<evidence type="ECO:0000259" key="2">
    <source>
        <dbReference type="Pfam" id="PF13843"/>
    </source>
</evidence>
<dbReference type="OrthoDB" id="6146813at2759"/>
<evidence type="ECO:0000313" key="3">
    <source>
        <dbReference type="EMBL" id="CAC5411227.1"/>
    </source>
</evidence>
<accession>A0A6J8DU12</accession>
<evidence type="ECO:0000313" key="4">
    <source>
        <dbReference type="Proteomes" id="UP000507470"/>
    </source>
</evidence>
<keyword evidence="4" id="KW-1185">Reference proteome</keyword>
<feature type="domain" description="PiggyBac transposable element-derived protein" evidence="2">
    <location>
        <begin position="99"/>
        <end position="172"/>
    </location>
</feature>
<feature type="domain" description="PiggyBac transposable element-derived protein" evidence="2">
    <location>
        <begin position="188"/>
        <end position="304"/>
    </location>
</feature>
<evidence type="ECO:0000256" key="1">
    <source>
        <dbReference type="SAM" id="MobiDB-lite"/>
    </source>
</evidence>
<dbReference type="Pfam" id="PF13843">
    <property type="entry name" value="DDE_Tnp_1_7"/>
    <property type="match status" value="2"/>
</dbReference>
<organism evidence="3 4">
    <name type="scientific">Mytilus coruscus</name>
    <name type="common">Sea mussel</name>
    <dbReference type="NCBI Taxonomy" id="42192"/>
    <lineage>
        <taxon>Eukaryota</taxon>
        <taxon>Metazoa</taxon>
        <taxon>Spiralia</taxon>
        <taxon>Lophotrochozoa</taxon>
        <taxon>Mollusca</taxon>
        <taxon>Bivalvia</taxon>
        <taxon>Autobranchia</taxon>
        <taxon>Pteriomorphia</taxon>
        <taxon>Mytilida</taxon>
        <taxon>Mytiloidea</taxon>
        <taxon>Mytilidae</taxon>
        <taxon>Mytilinae</taxon>
        <taxon>Mytilus</taxon>
    </lineage>
</organism>
<name>A0A6J8DU12_MYTCO</name>
<dbReference type="EMBL" id="CACVKT020007840">
    <property type="protein sequence ID" value="CAC5411227.1"/>
    <property type="molecule type" value="Genomic_DNA"/>
</dbReference>